<gene>
    <name evidence="1" type="ORF">OLEA9_A092855</name>
</gene>
<evidence type="ECO:0000313" key="1">
    <source>
        <dbReference type="EMBL" id="CAA3022818.1"/>
    </source>
</evidence>
<accession>A0A8S0UXB9</accession>
<name>A0A8S0UXB9_OLEEU</name>
<dbReference type="EMBL" id="CACTIH010009078">
    <property type="protein sequence ID" value="CAA3022818.1"/>
    <property type="molecule type" value="Genomic_DNA"/>
</dbReference>
<proteinExistence type="predicted"/>
<comment type="caution">
    <text evidence="1">The sequence shown here is derived from an EMBL/GenBank/DDBJ whole genome shotgun (WGS) entry which is preliminary data.</text>
</comment>
<dbReference type="AlphaFoldDB" id="A0A8S0UXB9"/>
<organism evidence="1 2">
    <name type="scientific">Olea europaea subsp. europaea</name>
    <dbReference type="NCBI Taxonomy" id="158383"/>
    <lineage>
        <taxon>Eukaryota</taxon>
        <taxon>Viridiplantae</taxon>
        <taxon>Streptophyta</taxon>
        <taxon>Embryophyta</taxon>
        <taxon>Tracheophyta</taxon>
        <taxon>Spermatophyta</taxon>
        <taxon>Magnoliopsida</taxon>
        <taxon>eudicotyledons</taxon>
        <taxon>Gunneridae</taxon>
        <taxon>Pentapetalae</taxon>
        <taxon>asterids</taxon>
        <taxon>lamiids</taxon>
        <taxon>Lamiales</taxon>
        <taxon>Oleaceae</taxon>
        <taxon>Oleeae</taxon>
        <taxon>Olea</taxon>
    </lineage>
</organism>
<reference evidence="1 2" key="1">
    <citation type="submission" date="2019-12" db="EMBL/GenBank/DDBJ databases">
        <authorList>
            <person name="Alioto T."/>
            <person name="Alioto T."/>
            <person name="Gomez Garrido J."/>
        </authorList>
    </citation>
    <scope>NUCLEOTIDE SEQUENCE [LARGE SCALE GENOMIC DNA]</scope>
</reference>
<protein>
    <submittedName>
        <fullName evidence="1">Uncharacterized protein</fullName>
    </submittedName>
</protein>
<sequence>LRWFQEAGMRRREQNVAKDNLQIRQVILSAKRWQFRQVILAAIYSLLVRAGL</sequence>
<dbReference type="Proteomes" id="UP000594638">
    <property type="component" value="Unassembled WGS sequence"/>
</dbReference>
<feature type="non-terminal residue" evidence="1">
    <location>
        <position position="1"/>
    </location>
</feature>
<keyword evidence="2" id="KW-1185">Reference proteome</keyword>
<evidence type="ECO:0000313" key="2">
    <source>
        <dbReference type="Proteomes" id="UP000594638"/>
    </source>
</evidence>
<dbReference type="Gramene" id="OE9A092855T1">
    <property type="protein sequence ID" value="OE9A092855C1"/>
    <property type="gene ID" value="OE9A092855"/>
</dbReference>